<evidence type="ECO:0000256" key="14">
    <source>
        <dbReference type="ARBA" id="ARBA00022840"/>
    </source>
</evidence>
<dbReference type="Pfam" id="PF11721">
    <property type="entry name" value="Malectin"/>
    <property type="match status" value="1"/>
</dbReference>
<keyword evidence="18" id="KW-0325">Glycoprotein</keyword>
<dbReference type="EC" id="2.7.11.1" evidence="3"/>
<dbReference type="EMBL" id="LFYR01000192">
    <property type="protein sequence ID" value="KMZ75238.1"/>
    <property type="molecule type" value="Genomic_DNA"/>
</dbReference>
<dbReference type="Proteomes" id="UP000036987">
    <property type="component" value="Unassembled WGS sequence"/>
</dbReference>
<dbReference type="Gene3D" id="1.10.510.10">
    <property type="entry name" value="Transferase(Phosphotransferase) domain 1"/>
    <property type="match status" value="1"/>
</dbReference>
<dbReference type="InterPro" id="IPR001611">
    <property type="entry name" value="Leu-rich_rpt"/>
</dbReference>
<dbReference type="PROSITE" id="PS50011">
    <property type="entry name" value="PROTEIN_KINASE_DOM"/>
    <property type="match status" value="1"/>
</dbReference>
<keyword evidence="5" id="KW-0723">Serine/threonine-protein kinase</keyword>
<dbReference type="OrthoDB" id="4062651at2759"/>
<keyword evidence="7" id="KW-0433">Leucine-rich repeat</keyword>
<dbReference type="FunFam" id="2.60.120.430:FF:000004">
    <property type="entry name" value="Putative leucine-rich repeat receptor-like serine/threonine-protein kinase"/>
    <property type="match status" value="1"/>
</dbReference>
<evidence type="ECO:0000256" key="12">
    <source>
        <dbReference type="ARBA" id="ARBA00022741"/>
    </source>
</evidence>
<dbReference type="Gene3D" id="3.30.200.20">
    <property type="entry name" value="Phosphorylase Kinase, domain 1"/>
    <property type="match status" value="1"/>
</dbReference>
<dbReference type="FunFam" id="3.80.10.10:FF:000041">
    <property type="entry name" value="LRR receptor-like serine/threonine-protein kinase ERECTA"/>
    <property type="match status" value="1"/>
</dbReference>
<keyword evidence="8" id="KW-0808">Transferase</keyword>
<organism evidence="21 22">
    <name type="scientific">Zostera marina</name>
    <name type="common">Eelgrass</name>
    <dbReference type="NCBI Taxonomy" id="29655"/>
    <lineage>
        <taxon>Eukaryota</taxon>
        <taxon>Viridiplantae</taxon>
        <taxon>Streptophyta</taxon>
        <taxon>Embryophyta</taxon>
        <taxon>Tracheophyta</taxon>
        <taxon>Spermatophyta</taxon>
        <taxon>Magnoliopsida</taxon>
        <taxon>Liliopsida</taxon>
        <taxon>Zosteraceae</taxon>
        <taxon>Zostera</taxon>
    </lineage>
</organism>
<keyword evidence="22" id="KW-1185">Reference proteome</keyword>
<reference evidence="22" key="1">
    <citation type="journal article" date="2016" name="Nature">
        <title>The genome of the seagrass Zostera marina reveals angiosperm adaptation to the sea.</title>
        <authorList>
            <person name="Olsen J.L."/>
            <person name="Rouze P."/>
            <person name="Verhelst B."/>
            <person name="Lin Y.-C."/>
            <person name="Bayer T."/>
            <person name="Collen J."/>
            <person name="Dattolo E."/>
            <person name="De Paoli E."/>
            <person name="Dittami S."/>
            <person name="Maumus F."/>
            <person name="Michel G."/>
            <person name="Kersting A."/>
            <person name="Lauritano C."/>
            <person name="Lohaus R."/>
            <person name="Toepel M."/>
            <person name="Tonon T."/>
            <person name="Vanneste K."/>
            <person name="Amirebrahimi M."/>
            <person name="Brakel J."/>
            <person name="Bostroem C."/>
            <person name="Chovatia M."/>
            <person name="Grimwood J."/>
            <person name="Jenkins J.W."/>
            <person name="Jueterbock A."/>
            <person name="Mraz A."/>
            <person name="Stam W.T."/>
            <person name="Tice H."/>
            <person name="Bornberg-Bauer E."/>
            <person name="Green P.J."/>
            <person name="Pearson G.A."/>
            <person name="Procaccini G."/>
            <person name="Duarte C.M."/>
            <person name="Schmutz J."/>
            <person name="Reusch T.B.H."/>
            <person name="Van de Peer Y."/>
        </authorList>
    </citation>
    <scope>NUCLEOTIDE SEQUENCE [LARGE SCALE GENOMIC DNA]</scope>
    <source>
        <strain evidence="22">cv. Finnish</strain>
    </source>
</reference>
<dbReference type="Pfam" id="PF00560">
    <property type="entry name" value="LRR_1"/>
    <property type="match status" value="4"/>
</dbReference>
<dbReference type="InterPro" id="IPR008271">
    <property type="entry name" value="Ser/Thr_kinase_AS"/>
</dbReference>
<dbReference type="InterPro" id="IPR021720">
    <property type="entry name" value="Malectin_dom"/>
</dbReference>
<dbReference type="InterPro" id="IPR000719">
    <property type="entry name" value="Prot_kinase_dom"/>
</dbReference>
<sequence>MSVKRIRMAAVTLRPTYLSFLFYLYISYCFCLPSSHDHTLASVTSRPPSGSLRRLPVEEVEALNAIARKLKITHWPQLQPNAPNHCDALQKWNFYNTTASTPTLRNFTCGSCDPNNTCHITYILLKTQNLVGVLPSEFANLKSLLLIDLTQNYINGSIPPEWGSLPHLTNISMIGNRMSGHIPKEIGNISTLQELVLDNNLFSGSIPSTFGNLKNLRRLSLSGNDFTGELPNSLGNLRNMMDFRIDGTSITGKIPDFFGNWTNLLTLYMQGTNMEGPFPLSFSNLLNLSELQVSDLKGGSFPPLESIQNLRYLILRNCSISGELPSYIGYMKSLKAIDVSFNNFTGEIPSSFINLNLTLDLMYLSDNKFTGQIPSWILINKNRLDMSYNNFAESSKPNYCDQLGNINVIASRSSSTNKLIKPCLRKNYPCSEIAKNYNIFINCGGGVVNFGGNQYEEDSLENCPSTYFISESKKWAFSSTGDSPAVGKPTYTTKNNSILKMRDSEIYKTARLSPSSLKYYGLCLINGNYKVNLHFSEIMFRDDQTYYSVGRRFFDVSIQGKRVLENFNIAEEAKGIGKEIIISFNADVDGNTLEISFRWGGKGTNAIPIKGVYGPLISAISITPNFSPIPAKKTGLSLRAIIAIAFGLSFGILLIIFILWFLRRKYYPNNSDGLIFQASTFSLRQIKVATCNFDPFNKIGEGGFGPVFKGVLRNGTPIAVKKLSSKSRQGNQEFINEIGMISTSHHPNLVKLLGWCVDRDEMFLVYEYMENNSLAHVMFGPGKGTLELDWKTRRTICLGIARGLAFLHEESTLKIVHRDIKAQNVLLDKELNAKISDFGLAKLYDVDKTHITTGAAGTRGYMAPEYATRGHLTNKADVYSFGIVLLEIVSGKKCIIHTPTEERLYLIDLAIELEESGKLYELIDENLCSKYSEEEAIQMIKLALLCANHFPTMRPAMSKVVNILESTDLVSIPSAKLGRSKSEDVRLKNFLELSESDNCSVHARSGDNSPSMTSIVDSFMKDCPR</sequence>
<dbReference type="GO" id="GO:0004674">
    <property type="term" value="F:protein serine/threonine kinase activity"/>
    <property type="evidence" value="ECO:0007669"/>
    <property type="project" value="UniProtKB-KW"/>
</dbReference>
<evidence type="ECO:0000256" key="19">
    <source>
        <dbReference type="SAM" id="Phobius"/>
    </source>
</evidence>
<dbReference type="CDD" id="cd14066">
    <property type="entry name" value="STKc_IRAK"/>
    <property type="match status" value="1"/>
</dbReference>
<dbReference type="InterPro" id="IPR051824">
    <property type="entry name" value="LRR_Rcpt-Like_S/T_Kinase"/>
</dbReference>
<gene>
    <name evidence="21" type="ORF">ZOSMA_117G00570</name>
</gene>
<keyword evidence="11" id="KW-0677">Repeat</keyword>
<dbReference type="AlphaFoldDB" id="A0A0K9Q1V9"/>
<dbReference type="Pfam" id="PF07714">
    <property type="entry name" value="PK_Tyr_Ser-Thr"/>
    <property type="match status" value="1"/>
</dbReference>
<dbReference type="SUPFAM" id="SSF56112">
    <property type="entry name" value="Protein kinase-like (PK-like)"/>
    <property type="match status" value="1"/>
</dbReference>
<keyword evidence="6" id="KW-0597">Phosphoprotein</keyword>
<dbReference type="SMART" id="SM00220">
    <property type="entry name" value="S_TKc"/>
    <property type="match status" value="1"/>
</dbReference>
<evidence type="ECO:0000256" key="8">
    <source>
        <dbReference type="ARBA" id="ARBA00022679"/>
    </source>
</evidence>
<dbReference type="PANTHER" id="PTHR48006:SF60">
    <property type="entry name" value="PROTEIN KINASE DOMAIN-CONTAINING PROTEIN"/>
    <property type="match status" value="1"/>
</dbReference>
<dbReference type="InterPro" id="IPR011009">
    <property type="entry name" value="Kinase-like_dom_sf"/>
</dbReference>
<dbReference type="InterPro" id="IPR032675">
    <property type="entry name" value="LRR_dom_sf"/>
</dbReference>
<evidence type="ECO:0000256" key="3">
    <source>
        <dbReference type="ARBA" id="ARBA00012513"/>
    </source>
</evidence>
<evidence type="ECO:0000256" key="11">
    <source>
        <dbReference type="ARBA" id="ARBA00022737"/>
    </source>
</evidence>
<dbReference type="STRING" id="29655.A0A0K9Q1V9"/>
<dbReference type="PROSITE" id="PS00108">
    <property type="entry name" value="PROTEIN_KINASE_ST"/>
    <property type="match status" value="1"/>
</dbReference>
<evidence type="ECO:0000256" key="10">
    <source>
        <dbReference type="ARBA" id="ARBA00022729"/>
    </source>
</evidence>
<keyword evidence="9 19" id="KW-0812">Transmembrane</keyword>
<evidence type="ECO:0000256" key="7">
    <source>
        <dbReference type="ARBA" id="ARBA00022614"/>
    </source>
</evidence>
<keyword evidence="15 19" id="KW-1133">Transmembrane helix</keyword>
<accession>A0A0K9Q1V9</accession>
<dbReference type="FunFam" id="3.80.10.10:FF:000383">
    <property type="entry name" value="Leucine-rich repeat receptor protein kinase EMS1"/>
    <property type="match status" value="1"/>
</dbReference>
<evidence type="ECO:0000256" key="17">
    <source>
        <dbReference type="ARBA" id="ARBA00023170"/>
    </source>
</evidence>
<evidence type="ECO:0000256" key="1">
    <source>
        <dbReference type="ARBA" id="ARBA00004167"/>
    </source>
</evidence>
<protein>
    <recommendedName>
        <fullName evidence="3">non-specific serine/threonine protein kinase</fullName>
        <ecNumber evidence="3">2.7.11.1</ecNumber>
    </recommendedName>
</protein>
<evidence type="ECO:0000256" key="4">
    <source>
        <dbReference type="ARBA" id="ARBA00022475"/>
    </source>
</evidence>
<dbReference type="GO" id="GO:0016020">
    <property type="term" value="C:membrane"/>
    <property type="evidence" value="ECO:0000318"/>
    <property type="project" value="GO_Central"/>
</dbReference>
<dbReference type="PANTHER" id="PTHR48006">
    <property type="entry name" value="LEUCINE-RICH REPEAT-CONTAINING PROTEIN DDB_G0281931-RELATED"/>
    <property type="match status" value="1"/>
</dbReference>
<evidence type="ECO:0000313" key="21">
    <source>
        <dbReference type="EMBL" id="KMZ75238.1"/>
    </source>
</evidence>
<dbReference type="OMA" id="NTCHITY"/>
<keyword evidence="14" id="KW-0067">ATP-binding</keyword>
<dbReference type="SUPFAM" id="SSF52058">
    <property type="entry name" value="L domain-like"/>
    <property type="match status" value="1"/>
</dbReference>
<dbReference type="FunFam" id="3.30.200.20:FF:000039">
    <property type="entry name" value="receptor-like protein kinase FERONIA"/>
    <property type="match status" value="1"/>
</dbReference>
<comment type="subcellular location">
    <subcellularLocation>
        <location evidence="2">Cell membrane</location>
    </subcellularLocation>
    <subcellularLocation>
        <location evidence="1">Membrane</location>
        <topology evidence="1">Single-pass membrane protein</topology>
    </subcellularLocation>
</comment>
<evidence type="ECO:0000313" key="22">
    <source>
        <dbReference type="Proteomes" id="UP000036987"/>
    </source>
</evidence>
<proteinExistence type="predicted"/>
<feature type="transmembrane region" description="Helical" evidence="19">
    <location>
        <begin position="640"/>
        <end position="662"/>
    </location>
</feature>
<evidence type="ECO:0000256" key="9">
    <source>
        <dbReference type="ARBA" id="ARBA00022692"/>
    </source>
</evidence>
<keyword evidence="10" id="KW-0732">Signal</keyword>
<evidence type="ECO:0000256" key="5">
    <source>
        <dbReference type="ARBA" id="ARBA00022527"/>
    </source>
</evidence>
<evidence type="ECO:0000256" key="15">
    <source>
        <dbReference type="ARBA" id="ARBA00022989"/>
    </source>
</evidence>
<dbReference type="InterPro" id="IPR001245">
    <property type="entry name" value="Ser-Thr/Tyr_kinase_cat_dom"/>
</dbReference>
<dbReference type="FunFam" id="1.10.510.10:FF:000044">
    <property type="entry name" value="Putative LRR receptor-like serine/threonine-protein kinase"/>
    <property type="match status" value="1"/>
</dbReference>
<name>A0A0K9Q1V9_ZOSMR</name>
<keyword evidence="4" id="KW-1003">Cell membrane</keyword>
<evidence type="ECO:0000256" key="13">
    <source>
        <dbReference type="ARBA" id="ARBA00022777"/>
    </source>
</evidence>
<dbReference type="GO" id="GO:0033612">
    <property type="term" value="F:receptor serine/threonine kinase binding"/>
    <property type="evidence" value="ECO:0000318"/>
    <property type="project" value="GO_Central"/>
</dbReference>
<feature type="domain" description="Protein kinase" evidence="20">
    <location>
        <begin position="693"/>
        <end position="970"/>
    </location>
</feature>
<keyword evidence="13" id="KW-0418">Kinase</keyword>
<evidence type="ECO:0000256" key="18">
    <source>
        <dbReference type="ARBA" id="ARBA00023180"/>
    </source>
</evidence>
<dbReference type="Gene3D" id="2.60.120.430">
    <property type="entry name" value="Galactose-binding lectin"/>
    <property type="match status" value="1"/>
</dbReference>
<evidence type="ECO:0000256" key="2">
    <source>
        <dbReference type="ARBA" id="ARBA00004236"/>
    </source>
</evidence>
<dbReference type="GO" id="GO:0005524">
    <property type="term" value="F:ATP binding"/>
    <property type="evidence" value="ECO:0007669"/>
    <property type="project" value="UniProtKB-KW"/>
</dbReference>
<dbReference type="GO" id="GO:0005886">
    <property type="term" value="C:plasma membrane"/>
    <property type="evidence" value="ECO:0007669"/>
    <property type="project" value="UniProtKB-SubCell"/>
</dbReference>
<evidence type="ECO:0000259" key="20">
    <source>
        <dbReference type="PROSITE" id="PS50011"/>
    </source>
</evidence>
<keyword evidence="16 19" id="KW-0472">Membrane</keyword>
<evidence type="ECO:0000256" key="6">
    <source>
        <dbReference type="ARBA" id="ARBA00022553"/>
    </source>
</evidence>
<comment type="caution">
    <text evidence="21">The sequence shown here is derived from an EMBL/GenBank/DDBJ whole genome shotgun (WGS) entry which is preliminary data.</text>
</comment>
<dbReference type="Gene3D" id="3.80.10.10">
    <property type="entry name" value="Ribonuclease Inhibitor"/>
    <property type="match status" value="2"/>
</dbReference>
<keyword evidence="17" id="KW-0675">Receptor</keyword>
<keyword evidence="12" id="KW-0547">Nucleotide-binding</keyword>
<evidence type="ECO:0000256" key="16">
    <source>
        <dbReference type="ARBA" id="ARBA00023136"/>
    </source>
</evidence>